<name>A0A4Q8LAZ1_9GAMM</name>
<dbReference type="AlphaFoldDB" id="A0A4Q8LAZ1"/>
<dbReference type="EMBL" id="SHMC01000003">
    <property type="protein sequence ID" value="TAA25821.1"/>
    <property type="molecule type" value="Genomic_DNA"/>
</dbReference>
<evidence type="ECO:0000256" key="1">
    <source>
        <dbReference type="SAM" id="Phobius"/>
    </source>
</evidence>
<keyword evidence="1" id="KW-0472">Membrane</keyword>
<feature type="transmembrane region" description="Helical" evidence="1">
    <location>
        <begin position="42"/>
        <end position="62"/>
    </location>
</feature>
<keyword evidence="1" id="KW-0812">Transmembrane</keyword>
<accession>A0A4Q8LAZ1</accession>
<dbReference type="Proteomes" id="UP000292627">
    <property type="component" value="Unassembled WGS sequence"/>
</dbReference>
<reference evidence="2 3" key="1">
    <citation type="submission" date="2019-02" db="EMBL/GenBank/DDBJ databases">
        <title>WGS of Pseudoxanthomonas species novum from clinical isolates.</title>
        <authorList>
            <person name="Bernier A.-M."/>
            <person name="Bernard K."/>
            <person name="Vachon A."/>
        </authorList>
    </citation>
    <scope>NUCLEOTIDE SEQUENCE [LARGE SCALE GENOMIC DNA]</scope>
    <source>
        <strain evidence="2 3">NML171200</strain>
    </source>
</reference>
<dbReference type="OrthoDB" id="9925085at2"/>
<dbReference type="RefSeq" id="WP_130551438.1">
    <property type="nucleotide sequence ID" value="NZ_SHMC01000003.1"/>
</dbReference>
<evidence type="ECO:0000313" key="3">
    <source>
        <dbReference type="Proteomes" id="UP000292627"/>
    </source>
</evidence>
<evidence type="ECO:0000313" key="2">
    <source>
        <dbReference type="EMBL" id="TAA25821.1"/>
    </source>
</evidence>
<protein>
    <recommendedName>
        <fullName evidence="4">PH domain-containing protein</fullName>
    </recommendedName>
</protein>
<gene>
    <name evidence="2" type="ORF">EA660_10355</name>
</gene>
<evidence type="ECO:0008006" key="4">
    <source>
        <dbReference type="Google" id="ProtNLM"/>
    </source>
</evidence>
<keyword evidence="1" id="KW-1133">Transmembrane helix</keyword>
<proteinExistence type="predicted"/>
<comment type="caution">
    <text evidence="2">The sequence shown here is derived from an EMBL/GenBank/DDBJ whole genome shotgun (WGS) entry which is preliminary data.</text>
</comment>
<organism evidence="2 3">
    <name type="scientific">Pseudoxanthomonas winnipegensis</name>
    <dbReference type="NCBI Taxonomy" id="2480810"/>
    <lineage>
        <taxon>Bacteria</taxon>
        <taxon>Pseudomonadati</taxon>
        <taxon>Pseudomonadota</taxon>
        <taxon>Gammaproteobacteria</taxon>
        <taxon>Lysobacterales</taxon>
        <taxon>Lysobacteraceae</taxon>
        <taxon>Pseudoxanthomonas</taxon>
    </lineage>
</organism>
<sequence>MNAQAPHTAQDYRATMAARIGVGVLVALLLALGAAGARAGSLGLMVCALVPAGLLVAGLWRLRLTLDATSLQVRTLFGVRRIALAQVARAWLSAPRGVWSYGRAVPMLGLAPRQGPPLVIGLQALPHAALVELGRRLVPYGVRIEVADTPAARRLARRIWQLPKR</sequence>
<feature type="transmembrane region" description="Helical" evidence="1">
    <location>
        <begin position="16"/>
        <end position="36"/>
    </location>
</feature>